<dbReference type="OrthoDB" id="6511645at2759"/>
<keyword evidence="3" id="KW-1185">Reference proteome</keyword>
<dbReference type="PANTHER" id="PTHR24559:SF444">
    <property type="entry name" value="REVERSE TRANSCRIPTASE DOMAIN-CONTAINING PROTEIN"/>
    <property type="match status" value="1"/>
</dbReference>
<evidence type="ECO:0000259" key="1">
    <source>
        <dbReference type="Pfam" id="PF00078"/>
    </source>
</evidence>
<gene>
    <name evidence="2" type="ORF">AXF42_Ash018756</name>
</gene>
<evidence type="ECO:0000313" key="2">
    <source>
        <dbReference type="EMBL" id="PKA55849.1"/>
    </source>
</evidence>
<dbReference type="STRING" id="1088818.A0A2I0AJW6"/>
<accession>A0A2I0AJW6</accession>
<protein>
    <recommendedName>
        <fullName evidence="1">Reverse transcriptase domain-containing protein</fullName>
    </recommendedName>
</protein>
<dbReference type="Gene3D" id="3.30.70.270">
    <property type="match status" value="1"/>
</dbReference>
<dbReference type="InterPro" id="IPR053134">
    <property type="entry name" value="RNA-dir_DNA_polymerase"/>
</dbReference>
<dbReference type="SUPFAM" id="SSF56672">
    <property type="entry name" value="DNA/RNA polymerases"/>
    <property type="match status" value="1"/>
</dbReference>
<dbReference type="CDD" id="cd01647">
    <property type="entry name" value="RT_LTR"/>
    <property type="match status" value="1"/>
</dbReference>
<feature type="domain" description="Reverse transcriptase" evidence="1">
    <location>
        <begin position="6"/>
        <end position="78"/>
    </location>
</feature>
<dbReference type="Proteomes" id="UP000236161">
    <property type="component" value="Unassembled WGS sequence"/>
</dbReference>
<evidence type="ECO:0000313" key="3">
    <source>
        <dbReference type="Proteomes" id="UP000236161"/>
    </source>
</evidence>
<dbReference type="PANTHER" id="PTHR24559">
    <property type="entry name" value="TRANSPOSON TY3-I GAG-POL POLYPROTEIN"/>
    <property type="match status" value="1"/>
</dbReference>
<name>A0A2I0AJW6_9ASPA</name>
<dbReference type="AlphaFoldDB" id="A0A2I0AJW6"/>
<sequence length="183" mass="20446">MLFSLKNTGATYQRMIDAVFRGQRGRNLEAYVDDILVKSRSMEEHLADLRETFDTLRRFNLKLNPANCTFGAVSKKFLDYLVSTRGIEANPDKILAVLSMPSSLLIIEGNSETGWTGQPSLVHDEPGPSLVTSMTMLQSSVCHNQLGPIASFPVQGLLFKTRKSRVRMPRLSRIPRSSTNNKS</sequence>
<dbReference type="InterPro" id="IPR000477">
    <property type="entry name" value="RT_dom"/>
</dbReference>
<dbReference type="InterPro" id="IPR043502">
    <property type="entry name" value="DNA/RNA_pol_sf"/>
</dbReference>
<reference evidence="2 3" key="1">
    <citation type="journal article" date="2017" name="Nature">
        <title>The Apostasia genome and the evolution of orchids.</title>
        <authorList>
            <person name="Zhang G.Q."/>
            <person name="Liu K.W."/>
            <person name="Li Z."/>
            <person name="Lohaus R."/>
            <person name="Hsiao Y.Y."/>
            <person name="Niu S.C."/>
            <person name="Wang J.Y."/>
            <person name="Lin Y.C."/>
            <person name="Xu Q."/>
            <person name="Chen L.J."/>
            <person name="Yoshida K."/>
            <person name="Fujiwara S."/>
            <person name="Wang Z.W."/>
            <person name="Zhang Y.Q."/>
            <person name="Mitsuda N."/>
            <person name="Wang M."/>
            <person name="Liu G.H."/>
            <person name="Pecoraro L."/>
            <person name="Huang H.X."/>
            <person name="Xiao X.J."/>
            <person name="Lin M."/>
            <person name="Wu X.Y."/>
            <person name="Wu W.L."/>
            <person name="Chen Y.Y."/>
            <person name="Chang S.B."/>
            <person name="Sakamoto S."/>
            <person name="Ohme-Takagi M."/>
            <person name="Yagi M."/>
            <person name="Zeng S.J."/>
            <person name="Shen C.Y."/>
            <person name="Yeh C.M."/>
            <person name="Luo Y.B."/>
            <person name="Tsai W.C."/>
            <person name="Van de Peer Y."/>
            <person name="Liu Z.J."/>
        </authorList>
    </citation>
    <scope>NUCLEOTIDE SEQUENCE [LARGE SCALE GENOMIC DNA]</scope>
    <source>
        <strain evidence="3">cv. Shenzhen</strain>
        <tissue evidence="2">Stem</tissue>
    </source>
</reference>
<proteinExistence type="predicted"/>
<dbReference type="InterPro" id="IPR043128">
    <property type="entry name" value="Rev_trsase/Diguanyl_cyclase"/>
</dbReference>
<organism evidence="2 3">
    <name type="scientific">Apostasia shenzhenica</name>
    <dbReference type="NCBI Taxonomy" id="1088818"/>
    <lineage>
        <taxon>Eukaryota</taxon>
        <taxon>Viridiplantae</taxon>
        <taxon>Streptophyta</taxon>
        <taxon>Embryophyta</taxon>
        <taxon>Tracheophyta</taxon>
        <taxon>Spermatophyta</taxon>
        <taxon>Magnoliopsida</taxon>
        <taxon>Liliopsida</taxon>
        <taxon>Asparagales</taxon>
        <taxon>Orchidaceae</taxon>
        <taxon>Apostasioideae</taxon>
        <taxon>Apostasia</taxon>
    </lineage>
</organism>
<dbReference type="EMBL" id="KZ451977">
    <property type="protein sequence ID" value="PKA55849.1"/>
    <property type="molecule type" value="Genomic_DNA"/>
</dbReference>
<dbReference type="Pfam" id="PF00078">
    <property type="entry name" value="RVT_1"/>
    <property type="match status" value="1"/>
</dbReference>